<feature type="region of interest" description="Disordered" evidence="1">
    <location>
        <begin position="11"/>
        <end position="40"/>
    </location>
</feature>
<accession>Q6ZTH4</accession>
<proteinExistence type="evidence at transcript level"/>
<dbReference type="AlphaFoldDB" id="Q6ZTH4"/>
<name>Q6ZTH4_HUMAN</name>
<organism evidence="2">
    <name type="scientific">Homo sapiens</name>
    <name type="common">Human</name>
    <dbReference type="NCBI Taxonomy" id="9606"/>
    <lineage>
        <taxon>Eukaryota</taxon>
        <taxon>Metazoa</taxon>
        <taxon>Chordata</taxon>
        <taxon>Craniata</taxon>
        <taxon>Vertebrata</taxon>
        <taxon>Euteleostomi</taxon>
        <taxon>Mammalia</taxon>
        <taxon>Eutheria</taxon>
        <taxon>Euarchontoglires</taxon>
        <taxon>Primates</taxon>
        <taxon>Haplorrhini</taxon>
        <taxon>Catarrhini</taxon>
        <taxon>Hominidae</taxon>
        <taxon>Homo</taxon>
    </lineage>
</organism>
<protein>
    <submittedName>
        <fullName evidence="2">cDNA FLJ44653 fis, clone BRACE2046976</fullName>
    </submittedName>
</protein>
<feature type="region of interest" description="Disordered" evidence="1">
    <location>
        <begin position="137"/>
        <end position="169"/>
    </location>
</feature>
<sequence length="169" mass="17474">MVPRAPPCAWLRPGRRAQAGEGPRDPGNAAWRTRRTGFPEATGPARHLQLLYVDFGRWTHGRPVPLCRAGWRPRCPGAAAALGLAGLGDHIWPPGRTVPQDPPAWAPPSSLAHSLGAPVGAGAAGCPCGPAIHRPAHAASPSTCLPTPPQPPTSHLEETMGPAPPAPGC</sequence>
<reference evidence="2" key="1">
    <citation type="submission" date="2003-07" db="EMBL/GenBank/DDBJ databases">
        <title>NEDO human cDNA sequencing project.</title>
        <authorList>
            <person name="Tanigami A."/>
            <person name="Fujiwara T."/>
            <person name="Shibahara T."/>
            <person name="Goto Y."/>
            <person name="Hirao M."/>
            <person name="Shimizu F."/>
            <person name="Wakebe H."/>
            <person name="Ono T."/>
            <person name="Hishigaki H."/>
            <person name="Watanabe T."/>
            <person name="Ozaki K."/>
            <person name="Sugiyama T."/>
            <person name="Irie R."/>
            <person name="Otsuki T."/>
            <person name="Sato H."/>
            <person name="Wakamatsu A."/>
            <person name="Ishii S."/>
            <person name="Yamamoto J."/>
            <person name="Isono Y."/>
            <person name="Kawai-Hio Y."/>
            <person name="Saito K."/>
            <person name="Nishikawa T."/>
            <person name="Kimura K."/>
            <person name="Yamashita H."/>
            <person name="Matsuo K."/>
            <person name="Nakamura Y."/>
            <person name="Sekine M."/>
            <person name="Kikuchi H."/>
            <person name="Kanda K."/>
            <person name="Wagatsuma M."/>
            <person name="Murakawa K."/>
            <person name="Kanehori K."/>
            <person name="Takahashi-Fujii A."/>
            <person name="Oshima A."/>
            <person name="Sugiyama A."/>
            <person name="Kawakami B."/>
            <person name="Suzuki Y."/>
            <person name="Sugano S."/>
            <person name="Nagahari K."/>
            <person name="Masuho Y."/>
            <person name="Nagai K."/>
            <person name="Isogai T."/>
        </authorList>
    </citation>
    <scope>NUCLEOTIDE SEQUENCE</scope>
    <source>
        <tissue evidence="2">Cerebellum</tissue>
    </source>
</reference>
<evidence type="ECO:0000256" key="1">
    <source>
        <dbReference type="SAM" id="MobiDB-lite"/>
    </source>
</evidence>
<evidence type="ECO:0000313" key="2">
    <source>
        <dbReference type="EMBL" id="BAC86613.1"/>
    </source>
</evidence>
<dbReference type="EMBL" id="AK126615">
    <property type="protein sequence ID" value="BAC86613.1"/>
    <property type="molecule type" value="mRNA"/>
</dbReference>